<organism evidence="5 6">
    <name type="scientific">[Clostridium] citroniae WAL-19142</name>
    <dbReference type="NCBI Taxonomy" id="742734"/>
    <lineage>
        <taxon>Bacteria</taxon>
        <taxon>Bacillati</taxon>
        <taxon>Bacillota</taxon>
        <taxon>Clostridia</taxon>
        <taxon>Lachnospirales</taxon>
        <taxon>Lachnospiraceae</taxon>
        <taxon>Enterocloster</taxon>
    </lineage>
</organism>
<feature type="domain" description="HpcH/HpaI aldolase/citrate lyase" evidence="4">
    <location>
        <begin position="25"/>
        <end position="245"/>
    </location>
</feature>
<dbReference type="EMBL" id="ADLK01000017">
    <property type="protein sequence ID" value="KMW20941.1"/>
    <property type="molecule type" value="Genomic_DNA"/>
</dbReference>
<name>A0A0J9C9A9_9FIRM</name>
<dbReference type="GeneID" id="93164389"/>
<evidence type="ECO:0000313" key="5">
    <source>
        <dbReference type="EMBL" id="KMW20941.1"/>
    </source>
</evidence>
<dbReference type="PANTHER" id="PTHR30502">
    <property type="entry name" value="2-KETO-3-DEOXY-L-RHAMNONATE ALDOLASE"/>
    <property type="match status" value="1"/>
</dbReference>
<dbReference type="Pfam" id="PF03328">
    <property type="entry name" value="HpcH_HpaI"/>
    <property type="match status" value="1"/>
</dbReference>
<accession>A0A0J9C9A9</accession>
<dbReference type="InterPro" id="IPR040442">
    <property type="entry name" value="Pyrv_kinase-like_dom_sf"/>
</dbReference>
<comment type="similarity">
    <text evidence="1">Belongs to the HpcH/HpaI aldolase family.</text>
</comment>
<dbReference type="AlphaFoldDB" id="A0A0J9C9A9"/>
<protein>
    <recommendedName>
        <fullName evidence="4">HpcH/HpaI aldolase/citrate lyase domain-containing protein</fullName>
    </recommendedName>
</protein>
<evidence type="ECO:0000256" key="2">
    <source>
        <dbReference type="ARBA" id="ARBA00022723"/>
    </source>
</evidence>
<dbReference type="GO" id="GO:0046872">
    <property type="term" value="F:metal ion binding"/>
    <property type="evidence" value="ECO:0007669"/>
    <property type="project" value="UniProtKB-KW"/>
</dbReference>
<dbReference type="PANTHER" id="PTHR30502:SF0">
    <property type="entry name" value="PHOSPHOENOLPYRUVATE CARBOXYLASE FAMILY PROTEIN"/>
    <property type="match status" value="1"/>
</dbReference>
<keyword evidence="3" id="KW-0456">Lyase</keyword>
<dbReference type="InterPro" id="IPR005000">
    <property type="entry name" value="Aldolase/citrate-lyase_domain"/>
</dbReference>
<dbReference type="InterPro" id="IPR015813">
    <property type="entry name" value="Pyrv/PenolPyrv_kinase-like_dom"/>
</dbReference>
<evidence type="ECO:0000256" key="3">
    <source>
        <dbReference type="ARBA" id="ARBA00023239"/>
    </source>
</evidence>
<sequence>MLRRGEVFRNRAKRLLAEKKKLSAAWLQAASPITAEIMAKAGFDILMVDMEHGPGGIMDLIGQLQAVSHYDVVPFVRVPWNDFVTIKRILDAGVSGILVPYVNSAEEAARAVSACKYPLEGIRGIAPSPRAGGYGMNQRDYLDYANEELDVLVAVETKTAVDHIEEIVKTNGLDGIFIGPMDLATSFGHFCNPKDEEVQEAIRKVEAVVLGSDKFLATVAGSFEEAKKLYEKGYSMVIMMSDTTTLGKVALDQVEQFKEMYPQR</sequence>
<reference evidence="5 6" key="1">
    <citation type="submission" date="2011-04" db="EMBL/GenBank/DDBJ databases">
        <title>The Genome Sequence of Clostridium citroniae WAL-19142.</title>
        <authorList>
            <consortium name="The Broad Institute Genome Sequencing Platform"/>
            <person name="Earl A."/>
            <person name="Ward D."/>
            <person name="Feldgarden M."/>
            <person name="Gevers D."/>
            <person name="Warren Y.A."/>
            <person name="Tyrrell K.L."/>
            <person name="Citron D.M."/>
            <person name="Goldstein E.J."/>
            <person name="Daigneault M."/>
            <person name="Allen-Vercoe E."/>
            <person name="Young S.K."/>
            <person name="Zeng Q."/>
            <person name="Gargeya S."/>
            <person name="Fitzgerald M."/>
            <person name="Haas B."/>
            <person name="Abouelleil A."/>
            <person name="Alvarado L."/>
            <person name="Arachchi H.M."/>
            <person name="Berlin A."/>
            <person name="Brown A."/>
            <person name="Chapman S.B."/>
            <person name="Chen Z."/>
            <person name="Dunbar C."/>
            <person name="Freedman E."/>
            <person name="Gearin G."/>
            <person name="Gellesch M."/>
            <person name="Goldberg J."/>
            <person name="Griggs A."/>
            <person name="Gujja S."/>
            <person name="Heilman E.R."/>
            <person name="Heiman D."/>
            <person name="Howarth C."/>
            <person name="Larson L."/>
            <person name="Lui A."/>
            <person name="MacDonald P.J."/>
            <person name="Mehta T."/>
            <person name="Montmayeur A."/>
            <person name="Murphy C."/>
            <person name="Neiman D."/>
            <person name="Pearson M."/>
            <person name="Priest M."/>
            <person name="Roberts A."/>
            <person name="Saif S."/>
            <person name="Shea T."/>
            <person name="Shenoy N."/>
            <person name="Sisk P."/>
            <person name="Stolte C."/>
            <person name="Sykes S."/>
            <person name="White J."/>
            <person name="Yandava C."/>
            <person name="Wortman J."/>
            <person name="Nusbaum C."/>
            <person name="Birren B."/>
        </authorList>
    </citation>
    <scope>NUCLEOTIDE SEQUENCE [LARGE SCALE GENOMIC DNA]</scope>
    <source>
        <strain evidence="5 6">WAL-19142</strain>
    </source>
</reference>
<comment type="caution">
    <text evidence="5">The sequence shown here is derived from an EMBL/GenBank/DDBJ whole genome shotgun (WGS) entry which is preliminary data.</text>
</comment>
<dbReference type="InterPro" id="IPR050251">
    <property type="entry name" value="HpcH-HpaI_aldolase"/>
</dbReference>
<dbReference type="GO" id="GO:0016832">
    <property type="term" value="F:aldehyde-lyase activity"/>
    <property type="evidence" value="ECO:0007669"/>
    <property type="project" value="TreeGrafter"/>
</dbReference>
<dbReference type="SUPFAM" id="SSF51621">
    <property type="entry name" value="Phosphoenolpyruvate/pyruvate domain"/>
    <property type="match status" value="1"/>
</dbReference>
<proteinExistence type="inferred from homology"/>
<keyword evidence="2" id="KW-0479">Metal-binding</keyword>
<dbReference type="PATRIC" id="fig|742734.4.peg.1915"/>
<evidence type="ECO:0000259" key="4">
    <source>
        <dbReference type="Pfam" id="PF03328"/>
    </source>
</evidence>
<gene>
    <name evidence="5" type="ORF">HMPREF9470_01785</name>
</gene>
<dbReference type="Proteomes" id="UP000037392">
    <property type="component" value="Unassembled WGS sequence"/>
</dbReference>
<dbReference type="RefSeq" id="WP_048929689.1">
    <property type="nucleotide sequence ID" value="NZ_KQ235877.1"/>
</dbReference>
<dbReference type="GO" id="GO:0005737">
    <property type="term" value="C:cytoplasm"/>
    <property type="evidence" value="ECO:0007669"/>
    <property type="project" value="TreeGrafter"/>
</dbReference>
<evidence type="ECO:0000256" key="1">
    <source>
        <dbReference type="ARBA" id="ARBA00005568"/>
    </source>
</evidence>
<evidence type="ECO:0000313" key="6">
    <source>
        <dbReference type="Proteomes" id="UP000037392"/>
    </source>
</evidence>
<dbReference type="Gene3D" id="3.20.20.60">
    <property type="entry name" value="Phosphoenolpyruvate-binding domains"/>
    <property type="match status" value="1"/>
</dbReference>
<dbReference type="OrthoDB" id="86160at2"/>